<dbReference type="InterPro" id="IPR000608">
    <property type="entry name" value="UBC"/>
</dbReference>
<feature type="compositionally biased region" description="Basic and acidic residues" evidence="1">
    <location>
        <begin position="158"/>
        <end position="175"/>
    </location>
</feature>
<reference evidence="3" key="1">
    <citation type="submission" date="2021-01" db="UniProtKB">
        <authorList>
            <consortium name="EnsemblMetazoa"/>
        </authorList>
    </citation>
    <scope>IDENTIFICATION</scope>
</reference>
<feature type="domain" description="UBC core" evidence="2">
    <location>
        <begin position="204"/>
        <end position="373"/>
    </location>
</feature>
<protein>
    <recommendedName>
        <fullName evidence="2">UBC core domain-containing protein</fullName>
    </recommendedName>
</protein>
<evidence type="ECO:0000313" key="3">
    <source>
        <dbReference type="EnsemblMetazoa" id="CLYHEMP015998.1"/>
    </source>
</evidence>
<evidence type="ECO:0000256" key="1">
    <source>
        <dbReference type="SAM" id="MobiDB-lite"/>
    </source>
</evidence>
<keyword evidence="4" id="KW-1185">Reference proteome</keyword>
<dbReference type="Pfam" id="PF00179">
    <property type="entry name" value="UQ_con"/>
    <property type="match status" value="1"/>
</dbReference>
<evidence type="ECO:0000259" key="2">
    <source>
        <dbReference type="PROSITE" id="PS50127"/>
    </source>
</evidence>
<dbReference type="AlphaFoldDB" id="A0A7M5X2G8"/>
<dbReference type="SMART" id="SM00212">
    <property type="entry name" value="UBCc"/>
    <property type="match status" value="1"/>
</dbReference>
<accession>A0A7M5X2G8</accession>
<dbReference type="OrthoDB" id="109543at2759"/>
<feature type="region of interest" description="Disordered" evidence="1">
    <location>
        <begin position="123"/>
        <end position="176"/>
    </location>
</feature>
<dbReference type="InterPro" id="IPR016135">
    <property type="entry name" value="UBQ-conjugating_enzyme/RWD"/>
</dbReference>
<dbReference type="CDD" id="cd23802">
    <property type="entry name" value="UBCc_UBE2Q"/>
    <property type="match status" value="1"/>
</dbReference>
<sequence>MSRRELKKEIEYLKTVFPKTQHVLRILSASTDDLTCSFTDNSGKKHTIICSITDSYPDFPPIWCSESEAPQLVEIVEKINAITSSNHLLFTMTKTLAIELFTMIKVEVPTSVLEATLVSDEKGVDEDYEMDEVDCDDEEENEIEDEDDDDDPIDQECFDFREDPVNDESKEKDEVGEANYSQLQKLRGVQREEYLSGKVSGSVQATDRLMKELKNIYKSDSFKKNLYTLELKEESNLYDWFVKLKGFDKESHLHKDLLKLFKSDSKTDHICLNLSYTSRFPMEPPFVRVCYPAITGGYVLNGGAICMELLTPQGWSSAYSIEALIMQISATLVKGKARVDFSSTNRINTVYSLNKAQQSYKTMVQIHEKSGWFTPPKDEG</sequence>
<feature type="compositionally biased region" description="Acidic residues" evidence="1">
    <location>
        <begin position="123"/>
        <end position="157"/>
    </location>
</feature>
<evidence type="ECO:0000313" key="4">
    <source>
        <dbReference type="Proteomes" id="UP000594262"/>
    </source>
</evidence>
<dbReference type="GeneID" id="136808916"/>
<dbReference type="Gene3D" id="3.10.110.10">
    <property type="entry name" value="Ubiquitin Conjugating Enzyme"/>
    <property type="match status" value="1"/>
</dbReference>
<organism evidence="3 4">
    <name type="scientific">Clytia hemisphaerica</name>
    <dbReference type="NCBI Taxonomy" id="252671"/>
    <lineage>
        <taxon>Eukaryota</taxon>
        <taxon>Metazoa</taxon>
        <taxon>Cnidaria</taxon>
        <taxon>Hydrozoa</taxon>
        <taxon>Hydroidolina</taxon>
        <taxon>Leptothecata</taxon>
        <taxon>Obeliida</taxon>
        <taxon>Clytiidae</taxon>
        <taxon>Clytia</taxon>
    </lineage>
</organism>
<dbReference type="SUPFAM" id="SSF54495">
    <property type="entry name" value="UBC-like"/>
    <property type="match status" value="1"/>
</dbReference>
<dbReference type="RefSeq" id="XP_066921578.1">
    <property type="nucleotide sequence ID" value="XM_067065477.1"/>
</dbReference>
<name>A0A7M5X2G8_9CNID</name>
<dbReference type="EnsemblMetazoa" id="CLYHEMT015998.1">
    <property type="protein sequence ID" value="CLYHEMP015998.1"/>
    <property type="gene ID" value="CLYHEMG015998"/>
</dbReference>
<dbReference type="Proteomes" id="UP000594262">
    <property type="component" value="Unplaced"/>
</dbReference>
<dbReference type="PROSITE" id="PS50127">
    <property type="entry name" value="UBC_2"/>
    <property type="match status" value="1"/>
</dbReference>
<proteinExistence type="predicted"/>